<dbReference type="Pfam" id="PF14363">
    <property type="entry name" value="AAA_assoc"/>
    <property type="match status" value="1"/>
</dbReference>
<organism evidence="11 12">
    <name type="scientific">Saponaria officinalis</name>
    <name type="common">Common soapwort</name>
    <name type="synonym">Lychnis saponaria</name>
    <dbReference type="NCBI Taxonomy" id="3572"/>
    <lineage>
        <taxon>Eukaryota</taxon>
        <taxon>Viridiplantae</taxon>
        <taxon>Streptophyta</taxon>
        <taxon>Embryophyta</taxon>
        <taxon>Tracheophyta</taxon>
        <taxon>Spermatophyta</taxon>
        <taxon>Magnoliopsida</taxon>
        <taxon>eudicotyledons</taxon>
        <taxon>Gunneridae</taxon>
        <taxon>Pentapetalae</taxon>
        <taxon>Caryophyllales</taxon>
        <taxon>Caryophyllaceae</taxon>
        <taxon>Caryophylleae</taxon>
        <taxon>Saponaria</taxon>
    </lineage>
</organism>
<evidence type="ECO:0000256" key="5">
    <source>
        <dbReference type="ARBA" id="ARBA00049360"/>
    </source>
</evidence>
<dbReference type="AlphaFoldDB" id="A0AAW1MSW9"/>
<dbReference type="InterPro" id="IPR050747">
    <property type="entry name" value="Mitochondrial_chaperone_BCS1"/>
</dbReference>
<evidence type="ECO:0000259" key="9">
    <source>
        <dbReference type="SMART" id="SM00382"/>
    </source>
</evidence>
<comment type="caution">
    <text evidence="11">The sequence shown here is derived from an EMBL/GenBank/DDBJ whole genome shotgun (WGS) entry which is preliminary data.</text>
</comment>
<evidence type="ECO:0000313" key="12">
    <source>
        <dbReference type="Proteomes" id="UP001443914"/>
    </source>
</evidence>
<dbReference type="InterPro" id="IPR003593">
    <property type="entry name" value="AAA+_ATPase"/>
</dbReference>
<feature type="domain" description="AAA+ ATPase" evidence="9">
    <location>
        <begin position="285"/>
        <end position="436"/>
    </location>
</feature>
<dbReference type="GO" id="GO:0006950">
    <property type="term" value="P:response to stress"/>
    <property type="evidence" value="ECO:0007669"/>
    <property type="project" value="UniProtKB-ARBA"/>
</dbReference>
<proteinExistence type="inferred from homology"/>
<gene>
    <name evidence="10" type="ORF">RND81_02G057300</name>
    <name evidence="11" type="ORF">RND81_02G057700</name>
</gene>
<dbReference type="InterPro" id="IPR058017">
    <property type="entry name" value="At3g28540-like_C"/>
</dbReference>
<feature type="compositionally biased region" description="Acidic residues" evidence="8">
    <location>
        <begin position="359"/>
        <end position="368"/>
    </location>
</feature>
<dbReference type="EMBL" id="JBDFQZ010000002">
    <property type="protein sequence ID" value="KAK9748438.1"/>
    <property type="molecule type" value="Genomic_DNA"/>
</dbReference>
<keyword evidence="7" id="KW-0175">Coiled coil</keyword>
<keyword evidence="12" id="KW-1185">Reference proteome</keyword>
<dbReference type="PROSITE" id="PS00674">
    <property type="entry name" value="AAA"/>
    <property type="match status" value="1"/>
</dbReference>
<evidence type="ECO:0000313" key="10">
    <source>
        <dbReference type="EMBL" id="KAK9748438.1"/>
    </source>
</evidence>
<protein>
    <recommendedName>
        <fullName evidence="9">AAA+ ATPase domain-containing protein</fullName>
    </recommendedName>
</protein>
<evidence type="ECO:0000256" key="7">
    <source>
        <dbReference type="SAM" id="Coils"/>
    </source>
</evidence>
<dbReference type="SUPFAM" id="SSF52540">
    <property type="entry name" value="P-loop containing nucleoside triphosphate hydrolases"/>
    <property type="match status" value="1"/>
</dbReference>
<keyword evidence="6" id="KW-0547">Nucleotide-binding</keyword>
<dbReference type="Proteomes" id="UP001443914">
    <property type="component" value="Unassembled WGS sequence"/>
</dbReference>
<sequence length="541" mass="61427">MDNPSATPTTTTTTHKFSPSFPSTSSIFAAYASASATITLLQQAYHQFIPKPLHDRLSAFLHRILRRRSSKIFTLLVEEYDGVKTNPLFEALEAYLCHKVLTTSATCLKATTDSITNPGGSGGGGGGVPMTLNLARDEEFKEVIDGVEVCWSFSCSDPPKVRRKPSYSYNYEEGETQATTSDERVRLFQLYFLKDHKDFVFNSYIPKVMEEADKIMNKERVLKLWTLKYSGYSYEKKGKWESVKLNHPSTFDSLALDPEIKRTIIHDLDLFLERKDFYRKVGRAWKRGYLLYGPPGTGKSSLIAAIANYLKFDVYDLQLMHIQGDDMLRKLLLSTTNRSILVIEDIDCSMGLPKKRKDDEDEDDDSDDDGKSKKSKEVSNPAKISLSGLLNFIDGLWSSCGDERIIIFTTNHKERIDPALLRPGRMDVHVHMSYLGMTAFKKLASNYLDKSVDSEPHRLYEQIEGMIQTTNVTPAEVAEELMKSKDVDVVLDGVVALLKRKRVESEAEEIEKERVKKIRKIKKEEKAKKRELLQALVDKAI</sequence>
<keyword evidence="3" id="KW-0378">Hydrolase</keyword>
<evidence type="ECO:0000256" key="8">
    <source>
        <dbReference type="SAM" id="MobiDB-lite"/>
    </source>
</evidence>
<dbReference type="Pfam" id="PF25568">
    <property type="entry name" value="AAA_lid_At3g28540"/>
    <property type="match status" value="1"/>
</dbReference>
<comment type="catalytic activity">
    <reaction evidence="5">
        <text>ATP + H2O = ADP + phosphate + H(+)</text>
        <dbReference type="Rhea" id="RHEA:13065"/>
        <dbReference type="ChEBI" id="CHEBI:15377"/>
        <dbReference type="ChEBI" id="CHEBI:15378"/>
        <dbReference type="ChEBI" id="CHEBI:30616"/>
        <dbReference type="ChEBI" id="CHEBI:43474"/>
        <dbReference type="ChEBI" id="CHEBI:456216"/>
    </reaction>
</comment>
<keyword evidence="6" id="KW-0067">ATP-binding</keyword>
<evidence type="ECO:0000256" key="4">
    <source>
        <dbReference type="ARBA" id="ARBA00022842"/>
    </source>
</evidence>
<feature type="region of interest" description="Disordered" evidence="8">
    <location>
        <begin position="354"/>
        <end position="379"/>
    </location>
</feature>
<comment type="similarity">
    <text evidence="2">Belongs to the AAA ATPase family. BCS1 subfamily.</text>
</comment>
<evidence type="ECO:0000256" key="2">
    <source>
        <dbReference type="ARBA" id="ARBA00007448"/>
    </source>
</evidence>
<dbReference type="InterPro" id="IPR003960">
    <property type="entry name" value="ATPase_AAA_CS"/>
</dbReference>
<dbReference type="Pfam" id="PF00004">
    <property type="entry name" value="AAA"/>
    <property type="match status" value="1"/>
</dbReference>
<dbReference type="CDD" id="cd19510">
    <property type="entry name" value="RecA-like_BCS1"/>
    <property type="match status" value="1"/>
</dbReference>
<dbReference type="PANTHER" id="PTHR23070">
    <property type="entry name" value="BCS1 AAA-TYPE ATPASE"/>
    <property type="match status" value="1"/>
</dbReference>
<dbReference type="EMBL" id="JBDFQZ010000002">
    <property type="protein sequence ID" value="KAK9748442.1"/>
    <property type="molecule type" value="Genomic_DNA"/>
</dbReference>
<dbReference type="Gene3D" id="6.10.280.40">
    <property type="match status" value="1"/>
</dbReference>
<keyword evidence="4" id="KW-0460">Magnesium</keyword>
<dbReference type="InterPro" id="IPR027417">
    <property type="entry name" value="P-loop_NTPase"/>
</dbReference>
<dbReference type="GO" id="GO:0005524">
    <property type="term" value="F:ATP binding"/>
    <property type="evidence" value="ECO:0007669"/>
    <property type="project" value="UniProtKB-KW"/>
</dbReference>
<evidence type="ECO:0000256" key="1">
    <source>
        <dbReference type="ARBA" id="ARBA00001946"/>
    </source>
</evidence>
<dbReference type="InterPro" id="IPR025753">
    <property type="entry name" value="AAA_N_dom"/>
</dbReference>
<dbReference type="InterPro" id="IPR003959">
    <property type="entry name" value="ATPase_AAA_core"/>
</dbReference>
<evidence type="ECO:0000256" key="3">
    <source>
        <dbReference type="ARBA" id="ARBA00022801"/>
    </source>
</evidence>
<dbReference type="Gene3D" id="3.40.50.300">
    <property type="entry name" value="P-loop containing nucleotide triphosphate hydrolases"/>
    <property type="match status" value="1"/>
</dbReference>
<accession>A0AAW1MSW9</accession>
<evidence type="ECO:0000256" key="6">
    <source>
        <dbReference type="RuleBase" id="RU003651"/>
    </source>
</evidence>
<dbReference type="SMART" id="SM00382">
    <property type="entry name" value="AAA"/>
    <property type="match status" value="1"/>
</dbReference>
<evidence type="ECO:0000313" key="11">
    <source>
        <dbReference type="EMBL" id="KAK9748442.1"/>
    </source>
</evidence>
<feature type="coiled-coil region" evidence="7">
    <location>
        <begin position="500"/>
        <end position="535"/>
    </location>
</feature>
<reference evidence="11 12" key="1">
    <citation type="submission" date="2024-03" db="EMBL/GenBank/DDBJ databases">
        <title>WGS assembly of Saponaria officinalis var. Norfolk2.</title>
        <authorList>
            <person name="Jenkins J."/>
            <person name="Shu S."/>
            <person name="Grimwood J."/>
            <person name="Barry K."/>
            <person name="Goodstein D."/>
            <person name="Schmutz J."/>
            <person name="Leebens-Mack J."/>
            <person name="Osbourn A."/>
        </authorList>
    </citation>
    <scope>NUCLEOTIDE SEQUENCE [LARGE SCALE GENOMIC DNA]</scope>
    <source>
        <strain evidence="12">cv. Norfolk2</strain>
        <strain evidence="11">JIC</strain>
        <tissue evidence="11">Leaf</tissue>
    </source>
</reference>
<name>A0AAW1MSW9_SAPOF</name>
<dbReference type="GO" id="GO:0016887">
    <property type="term" value="F:ATP hydrolysis activity"/>
    <property type="evidence" value="ECO:0007669"/>
    <property type="project" value="InterPro"/>
</dbReference>
<comment type="cofactor">
    <cofactor evidence="1">
        <name>Mg(2+)</name>
        <dbReference type="ChEBI" id="CHEBI:18420"/>
    </cofactor>
</comment>